<accession>A0A9Q1FWU8</accession>
<gene>
    <name evidence="6" type="ORF">SKAU_G00091150</name>
</gene>
<name>A0A9Q1FWU8_SYNKA</name>
<comment type="caution">
    <text evidence="6">The sequence shown here is derived from an EMBL/GenBank/DDBJ whole genome shotgun (WGS) entry which is preliminary data.</text>
</comment>
<dbReference type="InterPro" id="IPR032675">
    <property type="entry name" value="LRR_dom_sf"/>
</dbReference>
<comment type="subunit">
    <text evidence="3">Interacts with incompletely assembled mitochondrial NADH:ubiquinone oxidoreductase complex (complex I).</text>
</comment>
<evidence type="ECO:0000313" key="7">
    <source>
        <dbReference type="Proteomes" id="UP001152622"/>
    </source>
</evidence>
<proteinExistence type="inferred from homology"/>
<evidence type="ECO:0000256" key="4">
    <source>
        <dbReference type="ARBA" id="ARBA00072316"/>
    </source>
</evidence>
<dbReference type="AlphaFoldDB" id="A0A9Q1FWU8"/>
<keyword evidence="7" id="KW-1185">Reference proteome</keyword>
<evidence type="ECO:0000313" key="6">
    <source>
        <dbReference type="EMBL" id="KAJ8369087.1"/>
    </source>
</evidence>
<reference evidence="6" key="1">
    <citation type="journal article" date="2023" name="Science">
        <title>Genome structures resolve the early diversification of teleost fishes.</title>
        <authorList>
            <person name="Parey E."/>
            <person name="Louis A."/>
            <person name="Montfort J."/>
            <person name="Bouchez O."/>
            <person name="Roques C."/>
            <person name="Iampietro C."/>
            <person name="Lluch J."/>
            <person name="Castinel A."/>
            <person name="Donnadieu C."/>
            <person name="Desvignes T."/>
            <person name="Floi Bucao C."/>
            <person name="Jouanno E."/>
            <person name="Wen M."/>
            <person name="Mejri S."/>
            <person name="Dirks R."/>
            <person name="Jansen H."/>
            <person name="Henkel C."/>
            <person name="Chen W.J."/>
            <person name="Zahm M."/>
            <person name="Cabau C."/>
            <person name="Klopp C."/>
            <person name="Thompson A.W."/>
            <person name="Robinson-Rechavi M."/>
            <person name="Braasch I."/>
            <person name="Lecointre G."/>
            <person name="Bobe J."/>
            <person name="Postlethwait J.H."/>
            <person name="Berthelot C."/>
            <person name="Roest Crollius H."/>
            <person name="Guiguen Y."/>
        </authorList>
    </citation>
    <scope>NUCLEOTIDE SEQUENCE</scope>
    <source>
        <strain evidence="6">WJC10195</strain>
    </source>
</reference>
<sequence length="275" mass="31757">MALLMLMQSRGCVWTCLTVIRRNLSSSSALLAPPKPNSKLTFFLCQRFHDVEQMISWSSWLKSWTLRRKNVYYSYTQSEYGDNIAAAFYILSMKGGFRFAGQSDWFRTNYRGKFSWDFVNFPDVPIEEVDMSRTLINYSGLNNLVSQQGLRSLSLRGCPEVDDWFLSRLHIYQDTLEKLDLSHCPRITIGGLASLHHLRKLRRLELSSLPQLQSPGLVRILLEEVLPHCNISGVDYREGLTETNTHIDKQTDSEITQLTEEHTHTQGPHRQTLTQ</sequence>
<dbReference type="OrthoDB" id="1708588at2759"/>
<evidence type="ECO:0000256" key="5">
    <source>
        <dbReference type="ARBA" id="ARBA00076566"/>
    </source>
</evidence>
<dbReference type="Proteomes" id="UP001152622">
    <property type="component" value="Chromosome 3"/>
</dbReference>
<dbReference type="SUPFAM" id="SSF52047">
    <property type="entry name" value="RNI-like"/>
    <property type="match status" value="1"/>
</dbReference>
<evidence type="ECO:0000256" key="2">
    <source>
        <dbReference type="ARBA" id="ARBA00057777"/>
    </source>
</evidence>
<protein>
    <recommendedName>
        <fullName evidence="4">Distal membrane-arm assembly complex protein 2</fullName>
    </recommendedName>
    <alternativeName>
        <fullName evidence="5">ATP synthase subunit s-like protein</fullName>
    </alternativeName>
</protein>
<evidence type="ECO:0000256" key="3">
    <source>
        <dbReference type="ARBA" id="ARBA00062608"/>
    </source>
</evidence>
<dbReference type="EMBL" id="JAINUF010000003">
    <property type="protein sequence ID" value="KAJ8369087.1"/>
    <property type="molecule type" value="Genomic_DNA"/>
</dbReference>
<dbReference type="FunFam" id="3.80.10.10:FF:000168">
    <property type="entry name" value="Distal membrane arm assembly complex 2"/>
    <property type="match status" value="1"/>
</dbReference>
<evidence type="ECO:0000256" key="1">
    <source>
        <dbReference type="ARBA" id="ARBA00006901"/>
    </source>
</evidence>
<dbReference type="Gene3D" id="3.80.10.10">
    <property type="entry name" value="Ribonuclease Inhibitor"/>
    <property type="match status" value="1"/>
</dbReference>
<comment type="similarity">
    <text evidence="1">Belongs to the ATP synthase subunit s family.</text>
</comment>
<organism evidence="6 7">
    <name type="scientific">Synaphobranchus kaupii</name>
    <name type="common">Kaup's arrowtooth eel</name>
    <dbReference type="NCBI Taxonomy" id="118154"/>
    <lineage>
        <taxon>Eukaryota</taxon>
        <taxon>Metazoa</taxon>
        <taxon>Chordata</taxon>
        <taxon>Craniata</taxon>
        <taxon>Vertebrata</taxon>
        <taxon>Euteleostomi</taxon>
        <taxon>Actinopterygii</taxon>
        <taxon>Neopterygii</taxon>
        <taxon>Teleostei</taxon>
        <taxon>Anguilliformes</taxon>
        <taxon>Synaphobranchidae</taxon>
        <taxon>Synaphobranchus</taxon>
    </lineage>
</organism>
<comment type="function">
    <text evidence="2">Required for the assembly of the mitochondrial NADH:ubiquinone oxidoreductase complex (complex I). Involved in the assembly of the distal region of complex I.</text>
</comment>